<reference evidence="1" key="1">
    <citation type="submission" date="2020-05" db="EMBL/GenBank/DDBJ databases">
        <authorList>
            <person name="Chiriac C."/>
            <person name="Salcher M."/>
            <person name="Ghai R."/>
            <person name="Kavagutti S V."/>
        </authorList>
    </citation>
    <scope>NUCLEOTIDE SEQUENCE</scope>
</reference>
<evidence type="ECO:0000313" key="1">
    <source>
        <dbReference type="EMBL" id="CAB4887720.1"/>
    </source>
</evidence>
<proteinExistence type="predicted"/>
<gene>
    <name evidence="1" type="ORF">UFOPK3376_02521</name>
</gene>
<organism evidence="1">
    <name type="scientific">freshwater metagenome</name>
    <dbReference type="NCBI Taxonomy" id="449393"/>
    <lineage>
        <taxon>unclassified sequences</taxon>
        <taxon>metagenomes</taxon>
        <taxon>ecological metagenomes</taxon>
    </lineage>
</organism>
<accession>A0A6J7F3S0</accession>
<dbReference type="EMBL" id="CAFBLP010000084">
    <property type="protein sequence ID" value="CAB4887720.1"/>
    <property type="molecule type" value="Genomic_DNA"/>
</dbReference>
<sequence>MNPAADRGLAMIEAAIAVALASLASLALLSVSVAMTSQARSARDGSTARSVAAQLAEQATAHGCGLQTGAEPSSVLIAAVTSCATALKTSDAILLGDVSMPVVRNGLTYTATISNRWLRSGDGTADAATCADLVGSEPVAMQRTVTVTWQSGSGTTNSFAQSQVEALPVDAAAFQSGRGGLLVTGIPAGAAVDLQTPLEPTLRVRRYGDRSGCAWFPYLSPADYAVSAAGTSAFVTTTVVEAATTSITYVTVVGP</sequence>
<protein>
    <submittedName>
        <fullName evidence="1">Unannotated protein</fullName>
    </submittedName>
</protein>
<name>A0A6J7F3S0_9ZZZZ</name>
<dbReference type="AlphaFoldDB" id="A0A6J7F3S0"/>